<dbReference type="InterPro" id="IPR025518">
    <property type="entry name" value="DUF4406"/>
</dbReference>
<gene>
    <name evidence="1" type="ORF">CO058_02405</name>
</gene>
<evidence type="ECO:0000313" key="2">
    <source>
        <dbReference type="Proteomes" id="UP000229756"/>
    </source>
</evidence>
<evidence type="ECO:0008006" key="3">
    <source>
        <dbReference type="Google" id="ProtNLM"/>
    </source>
</evidence>
<evidence type="ECO:0000313" key="1">
    <source>
        <dbReference type="EMBL" id="PJC23587.1"/>
    </source>
</evidence>
<name>A0A2M8ELM0_UNCKA</name>
<dbReference type="GO" id="GO:0009159">
    <property type="term" value="P:deoxyribonucleoside monophosphate catabolic process"/>
    <property type="evidence" value="ECO:0007669"/>
    <property type="project" value="TreeGrafter"/>
</dbReference>
<accession>A0A2M8ELM0</accession>
<comment type="caution">
    <text evidence="1">The sequence shown here is derived from an EMBL/GenBank/DDBJ whole genome shotgun (WGS) entry which is preliminary data.</text>
</comment>
<organism evidence="1 2">
    <name type="scientific">candidate division WWE3 bacterium CG_4_9_14_0_2_um_filter_35_11</name>
    <dbReference type="NCBI Taxonomy" id="1975077"/>
    <lineage>
        <taxon>Bacteria</taxon>
        <taxon>Katanobacteria</taxon>
    </lineage>
</organism>
<proteinExistence type="predicted"/>
<reference evidence="2" key="1">
    <citation type="submission" date="2017-09" db="EMBL/GenBank/DDBJ databases">
        <title>Depth-based differentiation of microbial function through sediment-hosted aquifers and enrichment of novel symbionts in the deep terrestrial subsurface.</title>
        <authorList>
            <person name="Probst A.J."/>
            <person name="Ladd B."/>
            <person name="Jarett J.K."/>
            <person name="Geller-Mcgrath D.E."/>
            <person name="Sieber C.M.K."/>
            <person name="Emerson J.B."/>
            <person name="Anantharaman K."/>
            <person name="Thomas B.C."/>
            <person name="Malmstrom R."/>
            <person name="Stieglmeier M."/>
            <person name="Klingl A."/>
            <person name="Woyke T."/>
            <person name="Ryan C.M."/>
            <person name="Banfield J.F."/>
        </authorList>
    </citation>
    <scope>NUCLEOTIDE SEQUENCE [LARGE SCALE GENOMIC DNA]</scope>
</reference>
<protein>
    <recommendedName>
        <fullName evidence="3">Nucleoside 2-deoxyribosyltransferase</fullName>
    </recommendedName>
</protein>
<dbReference type="PANTHER" id="PTHR15364">
    <property type="entry name" value="2'-DEOXYNUCLEOSIDE 5'-PHOSPHATE N-HYDROLASE 1"/>
    <property type="match status" value="1"/>
</dbReference>
<dbReference type="Gene3D" id="3.40.50.450">
    <property type="match status" value="1"/>
</dbReference>
<dbReference type="PANTHER" id="PTHR15364:SF0">
    <property type="entry name" value="2'-DEOXYNUCLEOSIDE 5'-PHOSPHATE N-HYDROLASE 1"/>
    <property type="match status" value="1"/>
</dbReference>
<dbReference type="GO" id="GO:0070694">
    <property type="term" value="F:5-hydroxymethyl-dUMP N-hydrolase activity"/>
    <property type="evidence" value="ECO:0007669"/>
    <property type="project" value="TreeGrafter"/>
</dbReference>
<dbReference type="Pfam" id="PF14359">
    <property type="entry name" value="DUF4406"/>
    <property type="match status" value="1"/>
</dbReference>
<dbReference type="AlphaFoldDB" id="A0A2M8ELM0"/>
<sequence>MKIYFLGAISGLNIYRKNYEKEVHILEKMGHVVLSDHILKRDHNRPETFVIKGDKEYFEYMTARIRSSGLVVADISHPTANIGYEISYALSNNVPVLALYSEDKGRKVFPLLVGIQSDLLILRGYDSRILPTILKDEVGKLEDAESTKFTIMINNEIAAYLDWSSKKNKTTRSAFIKKIIENYMTSDKLYKKP</sequence>
<dbReference type="Proteomes" id="UP000229756">
    <property type="component" value="Unassembled WGS sequence"/>
</dbReference>
<dbReference type="InterPro" id="IPR051239">
    <property type="entry name" value="2'-dNMP_N-hydrolase"/>
</dbReference>
<dbReference type="EMBL" id="PFSJ01000019">
    <property type="protein sequence ID" value="PJC23587.1"/>
    <property type="molecule type" value="Genomic_DNA"/>
</dbReference>